<protein>
    <recommendedName>
        <fullName evidence="3">Chemokine interleukin-8-like domain-containing protein</fullName>
    </recommendedName>
</protein>
<dbReference type="AlphaFoldDB" id="A0AAV7VT41"/>
<evidence type="ECO:0000256" key="1">
    <source>
        <dbReference type="ARBA" id="ARBA00022514"/>
    </source>
</evidence>
<dbReference type="InterPro" id="IPR001811">
    <property type="entry name" value="Chemokine_IL8-like_dom"/>
</dbReference>
<name>A0AAV7VT41_PLEWA</name>
<feature type="signal peptide" evidence="2">
    <location>
        <begin position="1"/>
        <end position="22"/>
    </location>
</feature>
<dbReference type="GO" id="GO:0008009">
    <property type="term" value="F:chemokine activity"/>
    <property type="evidence" value="ECO:0007669"/>
    <property type="project" value="InterPro"/>
</dbReference>
<proteinExistence type="predicted"/>
<evidence type="ECO:0000313" key="5">
    <source>
        <dbReference type="Proteomes" id="UP001066276"/>
    </source>
</evidence>
<dbReference type="Proteomes" id="UP001066276">
    <property type="component" value="Chromosome 1_2"/>
</dbReference>
<organism evidence="4 5">
    <name type="scientific">Pleurodeles waltl</name>
    <name type="common">Iberian ribbed newt</name>
    <dbReference type="NCBI Taxonomy" id="8319"/>
    <lineage>
        <taxon>Eukaryota</taxon>
        <taxon>Metazoa</taxon>
        <taxon>Chordata</taxon>
        <taxon>Craniata</taxon>
        <taxon>Vertebrata</taxon>
        <taxon>Euteleostomi</taxon>
        <taxon>Amphibia</taxon>
        <taxon>Batrachia</taxon>
        <taxon>Caudata</taxon>
        <taxon>Salamandroidea</taxon>
        <taxon>Salamandridae</taxon>
        <taxon>Pleurodelinae</taxon>
        <taxon>Pleurodeles</taxon>
    </lineage>
</organism>
<reference evidence="4" key="1">
    <citation type="journal article" date="2022" name="bioRxiv">
        <title>Sequencing and chromosome-scale assembly of the giantPleurodeles waltlgenome.</title>
        <authorList>
            <person name="Brown T."/>
            <person name="Elewa A."/>
            <person name="Iarovenko S."/>
            <person name="Subramanian E."/>
            <person name="Araus A.J."/>
            <person name="Petzold A."/>
            <person name="Susuki M."/>
            <person name="Suzuki K.-i.T."/>
            <person name="Hayashi T."/>
            <person name="Toyoda A."/>
            <person name="Oliveira C."/>
            <person name="Osipova E."/>
            <person name="Leigh N.D."/>
            <person name="Simon A."/>
            <person name="Yun M.H."/>
        </authorList>
    </citation>
    <scope>NUCLEOTIDE SEQUENCE</scope>
    <source>
        <strain evidence="4">20211129_DDA</strain>
        <tissue evidence="4">Liver</tissue>
    </source>
</reference>
<gene>
    <name evidence="4" type="ORF">NDU88_000311</name>
</gene>
<dbReference type="SUPFAM" id="SSF54117">
    <property type="entry name" value="Interleukin 8-like chemokines"/>
    <property type="match status" value="1"/>
</dbReference>
<keyword evidence="1" id="KW-0202">Cytokine</keyword>
<feature type="domain" description="Chemokine interleukin-8-like" evidence="3">
    <location>
        <begin position="29"/>
        <end position="90"/>
    </location>
</feature>
<evidence type="ECO:0000256" key="2">
    <source>
        <dbReference type="SAM" id="SignalP"/>
    </source>
</evidence>
<keyword evidence="2" id="KW-0732">Signal</keyword>
<dbReference type="EMBL" id="JANPWB010000002">
    <property type="protein sequence ID" value="KAJ1204873.1"/>
    <property type="molecule type" value="Genomic_DNA"/>
</dbReference>
<keyword evidence="5" id="KW-1185">Reference proteome</keyword>
<feature type="chain" id="PRO_5043776119" description="Chemokine interleukin-8-like domain-containing protein" evidence="2">
    <location>
        <begin position="23"/>
        <end position="99"/>
    </location>
</feature>
<evidence type="ECO:0000259" key="3">
    <source>
        <dbReference type="SMART" id="SM00199"/>
    </source>
</evidence>
<accession>A0AAV7VT41</accession>
<comment type="caution">
    <text evidence="4">The sequence shown here is derived from an EMBL/GenBank/DDBJ whole genome shotgun (WGS) entry which is preliminary data.</text>
</comment>
<dbReference type="Gene3D" id="2.40.50.40">
    <property type="match status" value="1"/>
</dbReference>
<dbReference type="PRINTS" id="PR00437">
    <property type="entry name" value="SMALLCYTKCXC"/>
</dbReference>
<dbReference type="InterPro" id="IPR036048">
    <property type="entry name" value="Interleukin_8-like_sf"/>
</dbReference>
<dbReference type="Pfam" id="PF00048">
    <property type="entry name" value="IL8"/>
    <property type="match status" value="1"/>
</dbReference>
<sequence>MMAGTLAQILAFSLSTCLIVQGMSIAGQGQRCICGERKATRFPAGRFVKLEIYPTSHRCAQKEVVITLKNGTRVCLNYYSKAIRSAIDGILRRRLLRNH</sequence>
<dbReference type="GO" id="GO:0006955">
    <property type="term" value="P:immune response"/>
    <property type="evidence" value="ECO:0007669"/>
    <property type="project" value="InterPro"/>
</dbReference>
<dbReference type="GO" id="GO:0005615">
    <property type="term" value="C:extracellular space"/>
    <property type="evidence" value="ECO:0007669"/>
    <property type="project" value="UniProtKB-KW"/>
</dbReference>
<evidence type="ECO:0000313" key="4">
    <source>
        <dbReference type="EMBL" id="KAJ1204873.1"/>
    </source>
</evidence>
<dbReference type="InterPro" id="IPR001089">
    <property type="entry name" value="Chemokine_CXC"/>
</dbReference>
<dbReference type="SMART" id="SM00199">
    <property type="entry name" value="SCY"/>
    <property type="match status" value="1"/>
</dbReference>